<accession>A0A3B0SEL0</accession>
<organism evidence="1">
    <name type="scientific">hydrothermal vent metagenome</name>
    <dbReference type="NCBI Taxonomy" id="652676"/>
    <lineage>
        <taxon>unclassified sequences</taxon>
        <taxon>metagenomes</taxon>
        <taxon>ecological metagenomes</taxon>
    </lineage>
</organism>
<name>A0A3B0SEL0_9ZZZZ</name>
<evidence type="ECO:0000313" key="1">
    <source>
        <dbReference type="EMBL" id="VAV99168.1"/>
    </source>
</evidence>
<gene>
    <name evidence="1" type="ORF">MNBD_ALPHA07-1264</name>
</gene>
<reference evidence="1" key="1">
    <citation type="submission" date="2018-06" db="EMBL/GenBank/DDBJ databases">
        <authorList>
            <person name="Zhirakovskaya E."/>
        </authorList>
    </citation>
    <scope>NUCLEOTIDE SEQUENCE</scope>
</reference>
<dbReference type="EMBL" id="UOEG01000190">
    <property type="protein sequence ID" value="VAV99168.1"/>
    <property type="molecule type" value="Genomic_DNA"/>
</dbReference>
<sequence>MKIVLHAGAHATDEGKLNECLLQNRGVLAEHGTEVPVPAEYQQLIRDVLHRALDTGISDDTRDVLLDTILKGDTSERLILSNHRFFGTPKMAAYGGILYETAETRLGFYQRMFFGDQIELFMGLCNPVTFLPQLLSKTRFATMEHFLRDNSPFDIRWSDLIRRMHEAAPNIGITIWCNEDTPLIWGRIMREMAGLKPGQPLKGEYALMQEIMRPEGMKRFEAYLTEKPGLSEAQKRHVAAVFLEKYAIEGALDHEIDVPGWDHEMVERLTEIYDEDLAVISRIPNVNLITP</sequence>
<dbReference type="AlphaFoldDB" id="A0A3B0SEL0"/>
<proteinExistence type="predicted"/>
<protein>
    <submittedName>
        <fullName evidence="1">Uncharacterized protein</fullName>
    </submittedName>
</protein>